<proteinExistence type="predicted"/>
<evidence type="ECO:0000313" key="1">
    <source>
        <dbReference type="EMBL" id="MQX38135.1"/>
    </source>
</evidence>
<evidence type="ECO:0000313" key="2">
    <source>
        <dbReference type="Proteomes" id="UP000434582"/>
    </source>
</evidence>
<dbReference type="GO" id="GO:0006355">
    <property type="term" value="P:regulation of DNA-templated transcription"/>
    <property type="evidence" value="ECO:0007669"/>
    <property type="project" value="InterPro"/>
</dbReference>
<dbReference type="OrthoDB" id="9811310at2"/>
<dbReference type="SUPFAM" id="SSF47598">
    <property type="entry name" value="Ribbon-helix-helix"/>
    <property type="match status" value="1"/>
</dbReference>
<dbReference type="AlphaFoldDB" id="A0A7X1ZGP2"/>
<gene>
    <name evidence="1" type="ORF">GHC57_16590</name>
</gene>
<dbReference type="InterPro" id="IPR038296">
    <property type="entry name" value="ParD_sf"/>
</dbReference>
<reference evidence="1 2" key="1">
    <citation type="submission" date="2019-10" db="EMBL/GenBank/DDBJ databases">
        <title>Draft whole-genome sequence of the purple nonsulfur photosynthetic bacterium Roseospira navarrensis DSM 15114.</title>
        <authorList>
            <person name="Kyndt J.A."/>
            <person name="Meyer T.E."/>
        </authorList>
    </citation>
    <scope>NUCLEOTIDE SEQUENCE [LARGE SCALE GENOMIC DNA]</scope>
    <source>
        <strain evidence="1 2">DSM 15114</strain>
    </source>
</reference>
<name>A0A7X1ZGP2_9PROT</name>
<dbReference type="Gene3D" id="6.10.10.120">
    <property type="entry name" value="Antitoxin ParD1-like"/>
    <property type="match status" value="1"/>
</dbReference>
<dbReference type="EMBL" id="WIVE01000073">
    <property type="protein sequence ID" value="MQX38135.1"/>
    <property type="molecule type" value="Genomic_DNA"/>
</dbReference>
<comment type="caution">
    <text evidence="1">The sequence shown here is derived from an EMBL/GenBank/DDBJ whole genome shotgun (WGS) entry which is preliminary data.</text>
</comment>
<keyword evidence="2" id="KW-1185">Reference proteome</keyword>
<dbReference type="InterPro" id="IPR010985">
    <property type="entry name" value="Ribbon_hlx_hlx"/>
</dbReference>
<sequence length="78" mass="8408">MTDITVSLPDPLADWCDRQVSAGRYADTGAYVRGLIERDRSRAEVQAAIDEGLASGLSDKSLDEIMAAARVRVSPDGR</sequence>
<organism evidence="1 2">
    <name type="scientific">Roseospira navarrensis</name>
    <dbReference type="NCBI Taxonomy" id="140058"/>
    <lineage>
        <taxon>Bacteria</taxon>
        <taxon>Pseudomonadati</taxon>
        <taxon>Pseudomonadota</taxon>
        <taxon>Alphaproteobacteria</taxon>
        <taxon>Rhodospirillales</taxon>
        <taxon>Rhodospirillaceae</taxon>
        <taxon>Roseospira</taxon>
    </lineage>
</organism>
<accession>A0A7X1ZGP2</accession>
<protein>
    <submittedName>
        <fullName evidence="1">Type II toxin-antitoxin system ParD family antitoxin</fullName>
    </submittedName>
</protein>
<dbReference type="Proteomes" id="UP000434582">
    <property type="component" value="Unassembled WGS sequence"/>
</dbReference>
<dbReference type="RefSeq" id="WP_153346290.1">
    <property type="nucleotide sequence ID" value="NZ_WIVE01000073.1"/>
</dbReference>